<dbReference type="PANTHER" id="PTHR43630">
    <property type="entry name" value="POLY-BETA-1,6-N-ACETYL-D-GLUCOSAMINE SYNTHASE"/>
    <property type="match status" value="1"/>
</dbReference>
<keyword evidence="3 5" id="KW-0808">Transferase</keyword>
<dbReference type="Gene3D" id="3.90.550.10">
    <property type="entry name" value="Spore Coat Polysaccharide Biosynthesis Protein SpsA, Chain A"/>
    <property type="match status" value="1"/>
</dbReference>
<feature type="transmembrane region" description="Helical" evidence="4">
    <location>
        <begin position="303"/>
        <end position="323"/>
    </location>
</feature>
<dbReference type="EC" id="2.4.-.-" evidence="5"/>
<dbReference type="PANTHER" id="PTHR43630:SF1">
    <property type="entry name" value="POLY-BETA-1,6-N-ACETYL-D-GLUCOSAMINE SYNTHASE"/>
    <property type="match status" value="1"/>
</dbReference>
<accession>A0ABY5WDR2</accession>
<sequence>MPDQRVTPQLSFTAILPARHEEEVIQATIARAASADYPPHLVQILVVCSADDVGTIEQAQAQIARLRQLGRSNVDVIVFDDGPINKPHGLNTALRYAQHDIVAIFDAEDEVEPQLFDIVNTIMVTEQVSVVQAGVQLMNFDSNWYSTFNVLEYFFWFRSRLHYHAKNGAITLGGNTVFFQRELIERLGGWDETNLTEDADIGLRVSSMGEKVRVVYDDRYVTKEETPPTLQSFIKQRTRWCQGFMQTLGKGTWKQMPKRSQRFLAWYTLAFPHVQAMLGIYLPVALLQAFVLSVPVPVAMLSWLPVLLLGAHFVMSVVGLYEFTGAHGLKASPGTVVKMAIGWFPYQMLLSYAAARALWRQMRGATNWEKTAHVGAHRTEAPELSNVG</sequence>
<gene>
    <name evidence="5" type="ORF">Dfulv_37155</name>
</gene>
<keyword evidence="6" id="KW-1185">Reference proteome</keyword>
<evidence type="ECO:0000256" key="4">
    <source>
        <dbReference type="SAM" id="Phobius"/>
    </source>
</evidence>
<keyword evidence="4" id="KW-0472">Membrane</keyword>
<dbReference type="Proteomes" id="UP001059617">
    <property type="component" value="Chromosome"/>
</dbReference>
<evidence type="ECO:0000256" key="1">
    <source>
        <dbReference type="ARBA" id="ARBA00006739"/>
    </source>
</evidence>
<proteinExistence type="inferred from homology"/>
<keyword evidence="4" id="KW-0812">Transmembrane</keyword>
<keyword evidence="2 5" id="KW-0328">Glycosyltransferase</keyword>
<evidence type="ECO:0000256" key="3">
    <source>
        <dbReference type="ARBA" id="ARBA00022679"/>
    </source>
</evidence>
<dbReference type="GO" id="GO:0016757">
    <property type="term" value="F:glycosyltransferase activity"/>
    <property type="evidence" value="ECO:0007669"/>
    <property type="project" value="UniProtKB-KW"/>
</dbReference>
<dbReference type="RefSeq" id="WP_259868819.1">
    <property type="nucleotide sequence ID" value="NZ_BAAAST010000048.1"/>
</dbReference>
<dbReference type="Pfam" id="PF13641">
    <property type="entry name" value="Glyco_tranf_2_3"/>
    <property type="match status" value="1"/>
</dbReference>
<keyword evidence="4" id="KW-1133">Transmembrane helix</keyword>
<reference evidence="5" key="1">
    <citation type="submission" date="2021-04" db="EMBL/GenBank/DDBJ databases">
        <authorList>
            <person name="Hartkoorn R.C."/>
            <person name="Beaudoing E."/>
            <person name="Hot D."/>
        </authorList>
    </citation>
    <scope>NUCLEOTIDE SEQUENCE</scope>
    <source>
        <strain evidence="5">NRRL B-16292</strain>
    </source>
</reference>
<evidence type="ECO:0000256" key="2">
    <source>
        <dbReference type="ARBA" id="ARBA00022676"/>
    </source>
</evidence>
<protein>
    <submittedName>
        <fullName evidence="5">Glycosyltransferase</fullName>
        <ecNumber evidence="5">2.4.-.-</ecNumber>
    </submittedName>
</protein>
<evidence type="ECO:0000313" key="5">
    <source>
        <dbReference type="EMBL" id="UWP87619.1"/>
    </source>
</evidence>
<organism evidence="5 6">
    <name type="scientific">Dactylosporangium fulvum</name>
    <dbReference type="NCBI Taxonomy" id="53359"/>
    <lineage>
        <taxon>Bacteria</taxon>
        <taxon>Bacillati</taxon>
        <taxon>Actinomycetota</taxon>
        <taxon>Actinomycetes</taxon>
        <taxon>Micromonosporales</taxon>
        <taxon>Micromonosporaceae</taxon>
        <taxon>Dactylosporangium</taxon>
    </lineage>
</organism>
<feature type="transmembrane region" description="Helical" evidence="4">
    <location>
        <begin position="264"/>
        <end position="291"/>
    </location>
</feature>
<evidence type="ECO:0000313" key="6">
    <source>
        <dbReference type="Proteomes" id="UP001059617"/>
    </source>
</evidence>
<dbReference type="SUPFAM" id="SSF53448">
    <property type="entry name" value="Nucleotide-diphospho-sugar transferases"/>
    <property type="match status" value="1"/>
</dbReference>
<reference evidence="5" key="2">
    <citation type="submission" date="2022-09" db="EMBL/GenBank/DDBJ databases">
        <title>Biosynthetic gene clusters of Dactylosporangioum fulvum.</title>
        <authorList>
            <person name="Caradec T."/>
        </authorList>
    </citation>
    <scope>NUCLEOTIDE SEQUENCE</scope>
    <source>
        <strain evidence="5">NRRL B-16292</strain>
    </source>
</reference>
<comment type="similarity">
    <text evidence="1">Belongs to the glycosyltransferase 2 family.</text>
</comment>
<dbReference type="EMBL" id="CP073720">
    <property type="protein sequence ID" value="UWP87619.1"/>
    <property type="molecule type" value="Genomic_DNA"/>
</dbReference>
<name>A0ABY5WDR2_9ACTN</name>
<dbReference type="InterPro" id="IPR029044">
    <property type="entry name" value="Nucleotide-diphossugar_trans"/>
</dbReference>